<gene>
    <name evidence="6" type="ORF">B4O97_15680</name>
</gene>
<dbReference type="RefSeq" id="WP_083052265.1">
    <property type="nucleotide sequence ID" value="NZ_MWQY01000020.1"/>
</dbReference>
<accession>A0A1Y1RUK5</accession>
<dbReference type="InterPro" id="IPR036188">
    <property type="entry name" value="FAD/NAD-bd_sf"/>
</dbReference>
<dbReference type="PANTHER" id="PTHR42887">
    <property type="entry name" value="OS12G0638800 PROTEIN"/>
    <property type="match status" value="1"/>
</dbReference>
<keyword evidence="7" id="KW-1185">Reference proteome</keyword>
<comment type="cofactor">
    <cofactor evidence="1">
        <name>FAD</name>
        <dbReference type="ChEBI" id="CHEBI:57692"/>
    </cofactor>
</comment>
<sequence>MADIAVIGGGPAGLFAALRAVQRGNRVRILEKMKSPGRKLLLSGSGQCNITHAGEVRDFLSRYGEAGRFLRPALFHLSPRDLLNFFEQRGIGFETEEEGKIFPASRRARDILDVLIRELEASGVELVSGMAVSSIQADRDGFTLMSRGEVIGPVDRVILAAGGASYPSTGSDGSGFALAQQLGHDIVSPRPALTDAVIRDFDMEELAGISLRNCRVLQYRNEQLQARLTGDFLITHTGFSGPVIMDASRNIYPGDVLVPDFGGHGEDTEEIVRRFAEENGKKQIKSLSRILSCPEALLEKLLIRAGIAGEQRLGELSRKMRRLLARIIAETPYLVDRTGGFQRARVTAGGVNRREISPGSMESRIVPGLFFAGELIDIDGDTGGFNLQAAFSTGALAGDSCDQKDQ</sequence>
<dbReference type="STRING" id="1963862.B4O97_15680"/>
<dbReference type="Pfam" id="PF03486">
    <property type="entry name" value="HI0933_like"/>
    <property type="match status" value="1"/>
</dbReference>
<dbReference type="EMBL" id="MWQY01000020">
    <property type="protein sequence ID" value="ORC32734.1"/>
    <property type="molecule type" value="Genomic_DNA"/>
</dbReference>
<evidence type="ECO:0000256" key="3">
    <source>
        <dbReference type="ARBA" id="ARBA00022827"/>
    </source>
</evidence>
<evidence type="ECO:0008006" key="8">
    <source>
        <dbReference type="Google" id="ProtNLM"/>
    </source>
</evidence>
<feature type="domain" description="RsdA/BaiN/AoA(So)-like Rossmann fold-like" evidence="4">
    <location>
        <begin position="3"/>
        <end position="399"/>
    </location>
</feature>
<protein>
    <recommendedName>
        <fullName evidence="8">FAD-dependent oxidoreductase</fullName>
    </recommendedName>
</protein>
<dbReference type="PRINTS" id="PR00368">
    <property type="entry name" value="FADPNR"/>
</dbReference>
<dbReference type="InterPro" id="IPR057661">
    <property type="entry name" value="RsdA/BaiN/AoA(So)_Rossmann"/>
</dbReference>
<dbReference type="NCBIfam" id="TIGR00275">
    <property type="entry name" value="aminoacetone oxidase family FAD-binding enzyme"/>
    <property type="match status" value="1"/>
</dbReference>
<dbReference type="Pfam" id="PF22780">
    <property type="entry name" value="HI0933_like_1st"/>
    <property type="match status" value="1"/>
</dbReference>
<dbReference type="Gene3D" id="2.40.30.10">
    <property type="entry name" value="Translation factors"/>
    <property type="match status" value="1"/>
</dbReference>
<evidence type="ECO:0000259" key="5">
    <source>
        <dbReference type="Pfam" id="PF22780"/>
    </source>
</evidence>
<keyword evidence="3" id="KW-0274">FAD</keyword>
<comment type="caution">
    <text evidence="6">The sequence shown here is derived from an EMBL/GenBank/DDBJ whole genome shotgun (WGS) entry which is preliminary data.</text>
</comment>
<dbReference type="PANTHER" id="PTHR42887:SF2">
    <property type="entry name" value="OS12G0638800 PROTEIN"/>
    <property type="match status" value="1"/>
</dbReference>
<keyword evidence="2" id="KW-0285">Flavoprotein</keyword>
<dbReference type="SUPFAM" id="SSF160996">
    <property type="entry name" value="HI0933 insert domain-like"/>
    <property type="match status" value="1"/>
</dbReference>
<proteinExistence type="predicted"/>
<dbReference type="SUPFAM" id="SSF51905">
    <property type="entry name" value="FAD/NAD(P)-binding domain"/>
    <property type="match status" value="1"/>
</dbReference>
<dbReference type="PRINTS" id="PR00411">
    <property type="entry name" value="PNDRDTASEI"/>
</dbReference>
<dbReference type="AlphaFoldDB" id="A0A1Y1RUK5"/>
<dbReference type="Gene3D" id="1.10.8.260">
    <property type="entry name" value="HI0933 insert domain-like"/>
    <property type="match status" value="1"/>
</dbReference>
<evidence type="ECO:0000313" key="7">
    <source>
        <dbReference type="Proteomes" id="UP000192343"/>
    </source>
</evidence>
<reference evidence="6 7" key="1">
    <citation type="submission" date="2017-03" db="EMBL/GenBank/DDBJ databases">
        <title>Draft Genome sequence of Marispirochaeta sp. strain JC444.</title>
        <authorList>
            <person name="Shivani Y."/>
            <person name="Subhash Y."/>
            <person name="Sasikala C."/>
            <person name="Ramana C."/>
        </authorList>
    </citation>
    <scope>NUCLEOTIDE SEQUENCE [LARGE SCALE GENOMIC DNA]</scope>
    <source>
        <strain evidence="6 7">JC444</strain>
    </source>
</reference>
<dbReference type="Proteomes" id="UP000192343">
    <property type="component" value="Unassembled WGS sequence"/>
</dbReference>
<feature type="domain" description="RsdA/BaiN/AoA(So)-like insert" evidence="5">
    <location>
        <begin position="191"/>
        <end position="346"/>
    </location>
</feature>
<dbReference type="Gene3D" id="3.50.50.60">
    <property type="entry name" value="FAD/NAD(P)-binding domain"/>
    <property type="match status" value="1"/>
</dbReference>
<evidence type="ECO:0000259" key="4">
    <source>
        <dbReference type="Pfam" id="PF03486"/>
    </source>
</evidence>
<dbReference type="InterPro" id="IPR055178">
    <property type="entry name" value="RsdA/BaiN/AoA(So)-like_dom"/>
</dbReference>
<name>A0A1Y1RUK5_9SPIO</name>
<dbReference type="InterPro" id="IPR023166">
    <property type="entry name" value="BaiN-like_dom_sf"/>
</dbReference>
<evidence type="ECO:0000256" key="2">
    <source>
        <dbReference type="ARBA" id="ARBA00022630"/>
    </source>
</evidence>
<dbReference type="OrthoDB" id="9773233at2"/>
<evidence type="ECO:0000256" key="1">
    <source>
        <dbReference type="ARBA" id="ARBA00001974"/>
    </source>
</evidence>
<dbReference type="InterPro" id="IPR004792">
    <property type="entry name" value="BaiN-like"/>
</dbReference>
<organism evidence="6 7">
    <name type="scientific">Marispirochaeta aestuarii</name>
    <dbReference type="NCBI Taxonomy" id="1963862"/>
    <lineage>
        <taxon>Bacteria</taxon>
        <taxon>Pseudomonadati</taxon>
        <taxon>Spirochaetota</taxon>
        <taxon>Spirochaetia</taxon>
        <taxon>Spirochaetales</taxon>
        <taxon>Spirochaetaceae</taxon>
        <taxon>Marispirochaeta</taxon>
    </lineage>
</organism>
<evidence type="ECO:0000313" key="6">
    <source>
        <dbReference type="EMBL" id="ORC32734.1"/>
    </source>
</evidence>